<dbReference type="EMBL" id="CACVKT020010425">
    <property type="protein sequence ID" value="CAC5426290.1"/>
    <property type="molecule type" value="Genomic_DNA"/>
</dbReference>
<evidence type="ECO:0000256" key="1">
    <source>
        <dbReference type="ARBA" id="ARBA00001962"/>
    </source>
</evidence>
<proteinExistence type="predicted"/>
<dbReference type="Gene3D" id="2.60.120.620">
    <property type="entry name" value="q2cbj1_9rhob like domain"/>
    <property type="match status" value="1"/>
</dbReference>
<dbReference type="GO" id="GO:0046872">
    <property type="term" value="F:metal ion binding"/>
    <property type="evidence" value="ECO:0007669"/>
    <property type="project" value="UniProtKB-ARBA"/>
</dbReference>
<reference evidence="2 3" key="1">
    <citation type="submission" date="2020-06" db="EMBL/GenBank/DDBJ databases">
        <authorList>
            <person name="Li R."/>
            <person name="Bekaert M."/>
        </authorList>
    </citation>
    <scope>NUCLEOTIDE SEQUENCE [LARGE SCALE GENOMIC DNA]</scope>
    <source>
        <strain evidence="3">wild</strain>
    </source>
</reference>
<evidence type="ECO:0000313" key="3">
    <source>
        <dbReference type="Proteomes" id="UP000507470"/>
    </source>
</evidence>
<organism evidence="2 3">
    <name type="scientific">Mytilus coruscus</name>
    <name type="common">Sea mussel</name>
    <dbReference type="NCBI Taxonomy" id="42192"/>
    <lineage>
        <taxon>Eukaryota</taxon>
        <taxon>Metazoa</taxon>
        <taxon>Spiralia</taxon>
        <taxon>Lophotrochozoa</taxon>
        <taxon>Mollusca</taxon>
        <taxon>Bivalvia</taxon>
        <taxon>Autobranchia</taxon>
        <taxon>Pteriomorphia</taxon>
        <taxon>Mytilida</taxon>
        <taxon>Mytiloidea</taxon>
        <taxon>Mytilidae</taxon>
        <taxon>Mytilinae</taxon>
        <taxon>Mytilus</taxon>
    </lineage>
</organism>
<dbReference type="PANTHER" id="PTHR20883:SF48">
    <property type="entry name" value="ECTOINE DIOXYGENASE"/>
    <property type="match status" value="1"/>
</dbReference>
<keyword evidence="3" id="KW-1185">Reference proteome</keyword>
<dbReference type="SUPFAM" id="SSF51197">
    <property type="entry name" value="Clavaminate synthase-like"/>
    <property type="match status" value="1"/>
</dbReference>
<dbReference type="PANTHER" id="PTHR20883">
    <property type="entry name" value="PHYTANOYL-COA DIOXYGENASE DOMAIN CONTAINING 1"/>
    <property type="match status" value="1"/>
</dbReference>
<name>A0A6J8F0Q0_MYTCO</name>
<sequence>MAPPEPKEFLPGVPDWSTVHEPSGDLFQPITDKDDWSKLMWTEEKINKFWTDGVVTNVPLLSEEQCNRIINDYKYFTGEVKHPGMGMMYEYHSNQSGDPNNVLIHCLGHWRLTSLFHDLPFLPQVVVPASQLLVPDKQTAVRFWHDQLFAKPAKHGGVVAWHQDYSYWIRTRPMMHLTVHVALDDQSEENGGIYYIPKSHTWTRDGEPLPVLDFNFKDMESIKTILTEEELSQFKPVCARLKKGEASFHHPLTVHGSYSNRSDRPRRSAVLNYFGDGVYSDSNEELLKGSKVPKGQKMEGQFYPVVFDPAWMK</sequence>
<dbReference type="OrthoDB" id="445007at2759"/>
<dbReference type="Proteomes" id="UP000507470">
    <property type="component" value="Unassembled WGS sequence"/>
</dbReference>
<evidence type="ECO:0000313" key="2">
    <source>
        <dbReference type="EMBL" id="CAC5426290.1"/>
    </source>
</evidence>
<dbReference type="Pfam" id="PF05721">
    <property type="entry name" value="PhyH"/>
    <property type="match status" value="1"/>
</dbReference>
<evidence type="ECO:0008006" key="4">
    <source>
        <dbReference type="Google" id="ProtNLM"/>
    </source>
</evidence>
<accession>A0A6J8F0Q0</accession>
<gene>
    <name evidence="2" type="ORF">MCOR_58019</name>
</gene>
<dbReference type="GO" id="GO:0016491">
    <property type="term" value="F:oxidoreductase activity"/>
    <property type="evidence" value="ECO:0007669"/>
    <property type="project" value="UniProtKB-ARBA"/>
</dbReference>
<comment type="cofactor">
    <cofactor evidence="1">
        <name>Fe cation</name>
        <dbReference type="ChEBI" id="CHEBI:24875"/>
    </cofactor>
</comment>
<dbReference type="InterPro" id="IPR008775">
    <property type="entry name" value="Phytyl_CoA_dOase-like"/>
</dbReference>
<dbReference type="AlphaFoldDB" id="A0A6J8F0Q0"/>
<protein>
    <recommendedName>
        <fullName evidence="4">Phytanoyl-CoA dioxygenase</fullName>
    </recommendedName>
</protein>